<reference evidence="2 3" key="1">
    <citation type="submission" date="2021-11" db="EMBL/GenBank/DDBJ databases">
        <title>Black yeast isolated from Biological Soil Crust.</title>
        <authorList>
            <person name="Kurbessoian T."/>
        </authorList>
    </citation>
    <scope>NUCLEOTIDE SEQUENCE [LARGE SCALE GENOMIC DNA]</scope>
    <source>
        <strain evidence="2 3">CCFEE 5522</strain>
    </source>
</reference>
<feature type="compositionally biased region" description="Basic residues" evidence="1">
    <location>
        <begin position="154"/>
        <end position="165"/>
    </location>
</feature>
<feature type="compositionally biased region" description="Low complexity" evidence="1">
    <location>
        <begin position="40"/>
        <end position="54"/>
    </location>
</feature>
<organism evidence="2 3">
    <name type="scientific">Oleoguttula mirabilis</name>
    <dbReference type="NCBI Taxonomy" id="1507867"/>
    <lineage>
        <taxon>Eukaryota</taxon>
        <taxon>Fungi</taxon>
        <taxon>Dikarya</taxon>
        <taxon>Ascomycota</taxon>
        <taxon>Pezizomycotina</taxon>
        <taxon>Dothideomycetes</taxon>
        <taxon>Dothideomycetidae</taxon>
        <taxon>Mycosphaerellales</taxon>
        <taxon>Teratosphaeriaceae</taxon>
        <taxon>Oleoguttula</taxon>
    </lineage>
</organism>
<dbReference type="AlphaFoldDB" id="A0AAV9JX94"/>
<proteinExistence type="predicted"/>
<feature type="compositionally biased region" description="Basic and acidic residues" evidence="1">
    <location>
        <begin position="130"/>
        <end position="153"/>
    </location>
</feature>
<keyword evidence="3" id="KW-1185">Reference proteome</keyword>
<comment type="caution">
    <text evidence="2">The sequence shown here is derived from an EMBL/GenBank/DDBJ whole genome shotgun (WGS) entry which is preliminary data.</text>
</comment>
<gene>
    <name evidence="2" type="ORF">LTR36_003334</name>
</gene>
<feature type="compositionally biased region" description="Low complexity" evidence="1">
    <location>
        <begin position="61"/>
        <end position="73"/>
    </location>
</feature>
<evidence type="ECO:0000313" key="2">
    <source>
        <dbReference type="EMBL" id="KAK4550367.1"/>
    </source>
</evidence>
<dbReference type="InterPro" id="IPR013226">
    <property type="entry name" value="Pal1"/>
</dbReference>
<evidence type="ECO:0000313" key="3">
    <source>
        <dbReference type="Proteomes" id="UP001324427"/>
    </source>
</evidence>
<feature type="compositionally biased region" description="Basic and acidic residues" evidence="1">
    <location>
        <begin position="74"/>
        <end position="93"/>
    </location>
</feature>
<name>A0AAV9JX94_9PEZI</name>
<feature type="region of interest" description="Disordered" evidence="1">
    <location>
        <begin position="21"/>
        <end position="173"/>
    </location>
</feature>
<accession>A0AAV9JX94</accession>
<dbReference type="PANTHER" id="PTHR28307:SF1">
    <property type="entry name" value="PAL1 CELL MORPHOLOGY PROTEIN"/>
    <property type="match status" value="1"/>
</dbReference>
<dbReference type="PANTHER" id="PTHR28307">
    <property type="entry name" value="PROTEIN PAL1"/>
    <property type="match status" value="1"/>
</dbReference>
<feature type="compositionally biased region" description="Basic and acidic residues" evidence="1">
    <location>
        <begin position="360"/>
        <end position="372"/>
    </location>
</feature>
<protein>
    <submittedName>
        <fullName evidence="2">Uncharacterized protein</fullName>
    </submittedName>
</protein>
<feature type="region of interest" description="Disordered" evidence="1">
    <location>
        <begin position="360"/>
        <end position="385"/>
    </location>
</feature>
<dbReference type="Pfam" id="PF08316">
    <property type="entry name" value="Pal1"/>
    <property type="match status" value="1"/>
</dbReference>
<sequence length="385" mass="41986">MAVPSSKEAQAYLIDVPEPAAETGLNSHFGNTMAAKPAASTTRSTSSPRGSLSSNNPFRDPFAAPAPTKAGARATERPASNERERFPSHREEAFSALNTGPRRSGDFGSGGSGSGSNAANTGPSRRRGSSLRERFPGDESHKPLDIVRRESKKASRSPHLTKRHLPGADTIDRLDPALGGRAYHHEGPYDAASLARNTGRNAPIAALVGSNQEALKATPRENIRDAVERHKPLDGVADVPPGEADQFGRTYQYEEGTDMMREGTSGDAGYKRWPGKQYDPEDLKGQSEPTFSLDRALRAHKIDDDGIEMEDREHINKDFRKAERKGTLDARDPVQIAGSDAKYADMEYANNAHAREYEEGLRGHGSLKEGLKRRIGSLRHRKNDD</sequence>
<feature type="compositionally biased region" description="Basic residues" evidence="1">
    <location>
        <begin position="373"/>
        <end position="385"/>
    </location>
</feature>
<dbReference type="Proteomes" id="UP001324427">
    <property type="component" value="Unassembled WGS sequence"/>
</dbReference>
<dbReference type="GO" id="GO:0005737">
    <property type="term" value="C:cytoplasm"/>
    <property type="evidence" value="ECO:0007669"/>
    <property type="project" value="TreeGrafter"/>
</dbReference>
<evidence type="ECO:0000256" key="1">
    <source>
        <dbReference type="SAM" id="MobiDB-lite"/>
    </source>
</evidence>
<dbReference type="EMBL" id="JAVFHQ010000002">
    <property type="protein sequence ID" value="KAK4550367.1"/>
    <property type="molecule type" value="Genomic_DNA"/>
</dbReference>